<dbReference type="PANTHER" id="PTHR11785">
    <property type="entry name" value="AMINO ACID TRANSPORTER"/>
    <property type="match status" value="1"/>
</dbReference>
<feature type="transmembrane region" description="Helical" evidence="5">
    <location>
        <begin position="46"/>
        <end position="69"/>
    </location>
</feature>
<accession>A0A0R1GXK5</accession>
<comment type="subcellular location">
    <subcellularLocation>
        <location evidence="1">Membrane</location>
        <topology evidence="1">Multi-pass membrane protein</topology>
    </subcellularLocation>
</comment>
<feature type="transmembrane region" description="Helical" evidence="5">
    <location>
        <begin position="233"/>
        <end position="253"/>
    </location>
</feature>
<dbReference type="AlphaFoldDB" id="A0A0R1GXK5"/>
<keyword evidence="4 5" id="KW-0472">Membrane</keyword>
<protein>
    <submittedName>
        <fullName evidence="6">Amino acid permease</fullName>
    </submittedName>
</protein>
<dbReference type="Proteomes" id="UP000050909">
    <property type="component" value="Unassembled WGS sequence"/>
</dbReference>
<dbReference type="GO" id="GO:0015179">
    <property type="term" value="F:L-amino acid transmembrane transporter activity"/>
    <property type="evidence" value="ECO:0007669"/>
    <property type="project" value="TreeGrafter"/>
</dbReference>
<dbReference type="PATRIC" id="fig|1423722.3.peg.571"/>
<evidence type="ECO:0000256" key="1">
    <source>
        <dbReference type="ARBA" id="ARBA00004141"/>
    </source>
</evidence>
<proteinExistence type="predicted"/>
<feature type="transmembrane region" description="Helical" evidence="5">
    <location>
        <begin position="416"/>
        <end position="436"/>
    </location>
</feature>
<keyword evidence="2 5" id="KW-0812">Transmembrane</keyword>
<evidence type="ECO:0000313" key="6">
    <source>
        <dbReference type="EMBL" id="KRK38869.1"/>
    </source>
</evidence>
<evidence type="ECO:0000256" key="3">
    <source>
        <dbReference type="ARBA" id="ARBA00022989"/>
    </source>
</evidence>
<feature type="transmembrane region" description="Helical" evidence="5">
    <location>
        <begin position="273"/>
        <end position="296"/>
    </location>
</feature>
<evidence type="ECO:0000256" key="5">
    <source>
        <dbReference type="SAM" id="Phobius"/>
    </source>
</evidence>
<reference evidence="6 7" key="1">
    <citation type="journal article" date="2015" name="Genome Announc.">
        <title>Expanding the biotechnology potential of lactobacilli through comparative genomics of 213 strains and associated genera.</title>
        <authorList>
            <person name="Sun Z."/>
            <person name="Harris H.M."/>
            <person name="McCann A."/>
            <person name="Guo C."/>
            <person name="Argimon S."/>
            <person name="Zhang W."/>
            <person name="Yang X."/>
            <person name="Jeffery I.B."/>
            <person name="Cooney J.C."/>
            <person name="Kagawa T.F."/>
            <person name="Liu W."/>
            <person name="Song Y."/>
            <person name="Salvetti E."/>
            <person name="Wrobel A."/>
            <person name="Rasinkangas P."/>
            <person name="Parkhill J."/>
            <person name="Rea M.C."/>
            <person name="O'Sullivan O."/>
            <person name="Ritari J."/>
            <person name="Douillard F.P."/>
            <person name="Paul Ross R."/>
            <person name="Yang R."/>
            <person name="Briner A.E."/>
            <person name="Felis G.E."/>
            <person name="de Vos W.M."/>
            <person name="Barrangou R."/>
            <person name="Klaenhammer T.R."/>
            <person name="Caufield P.W."/>
            <person name="Cui Y."/>
            <person name="Zhang H."/>
            <person name="O'Toole P.W."/>
        </authorList>
    </citation>
    <scope>NUCLEOTIDE SEQUENCE [LARGE SCALE GENOMIC DNA]</scope>
    <source>
        <strain evidence="6 7">DSM 20534</strain>
    </source>
</reference>
<dbReference type="GO" id="GO:0016020">
    <property type="term" value="C:membrane"/>
    <property type="evidence" value="ECO:0007669"/>
    <property type="project" value="UniProtKB-SubCell"/>
</dbReference>
<dbReference type="PANTHER" id="PTHR11785:SF512">
    <property type="entry name" value="SOBREMESA, ISOFORM B"/>
    <property type="match status" value="1"/>
</dbReference>
<dbReference type="InterPro" id="IPR050598">
    <property type="entry name" value="AminoAcid_Transporter"/>
</dbReference>
<feature type="transmembrane region" description="Helical" evidence="5">
    <location>
        <begin position="90"/>
        <end position="114"/>
    </location>
</feature>
<feature type="transmembrane region" description="Helical" evidence="5">
    <location>
        <begin position="330"/>
        <end position="352"/>
    </location>
</feature>
<name>A0A0R1GXK5_9LACO</name>
<dbReference type="PIRSF" id="PIRSF006060">
    <property type="entry name" value="AA_transporter"/>
    <property type="match status" value="1"/>
</dbReference>
<dbReference type="Pfam" id="PF13520">
    <property type="entry name" value="AA_permease_2"/>
    <property type="match status" value="1"/>
</dbReference>
<feature type="transmembrane region" description="Helical" evidence="5">
    <location>
        <begin position="358"/>
        <end position="378"/>
    </location>
</feature>
<gene>
    <name evidence="6" type="ORF">FC62_GL000561</name>
</gene>
<dbReference type="Gene3D" id="1.20.1740.10">
    <property type="entry name" value="Amino acid/polyamine transporter I"/>
    <property type="match status" value="1"/>
</dbReference>
<feature type="transmembrane region" description="Helical" evidence="5">
    <location>
        <begin position="126"/>
        <end position="145"/>
    </location>
</feature>
<comment type="caution">
    <text evidence="6">The sequence shown here is derived from an EMBL/GenBank/DDBJ whole genome shotgun (WGS) entry which is preliminary data.</text>
</comment>
<keyword evidence="7" id="KW-1185">Reference proteome</keyword>
<feature type="transmembrane region" description="Helical" evidence="5">
    <location>
        <begin position="390"/>
        <end position="410"/>
    </location>
</feature>
<keyword evidence="3 5" id="KW-1133">Transmembrane helix</keyword>
<organism evidence="6 7">
    <name type="scientific">Amylolactobacillus amylotrophicus DSM 20534</name>
    <dbReference type="NCBI Taxonomy" id="1423722"/>
    <lineage>
        <taxon>Bacteria</taxon>
        <taxon>Bacillati</taxon>
        <taxon>Bacillota</taxon>
        <taxon>Bacilli</taxon>
        <taxon>Lactobacillales</taxon>
        <taxon>Lactobacillaceae</taxon>
        <taxon>Amylolactobacillus</taxon>
    </lineage>
</organism>
<feature type="transmembrane region" description="Helical" evidence="5">
    <location>
        <begin position="157"/>
        <end position="175"/>
    </location>
</feature>
<dbReference type="EMBL" id="AZCV01000001">
    <property type="protein sequence ID" value="KRK38869.1"/>
    <property type="molecule type" value="Genomic_DNA"/>
</dbReference>
<dbReference type="InterPro" id="IPR002293">
    <property type="entry name" value="AA/rel_permease1"/>
</dbReference>
<evidence type="ECO:0000256" key="2">
    <source>
        <dbReference type="ARBA" id="ARBA00022692"/>
    </source>
</evidence>
<feature type="transmembrane region" description="Helical" evidence="5">
    <location>
        <begin position="12"/>
        <end position="34"/>
    </location>
</feature>
<evidence type="ECO:0000313" key="7">
    <source>
        <dbReference type="Proteomes" id="UP000050909"/>
    </source>
</evidence>
<evidence type="ECO:0000256" key="4">
    <source>
        <dbReference type="ARBA" id="ARBA00023136"/>
    </source>
</evidence>
<sequence>MAKLHNTLKREINFFQALMTVIGTVIGAGVFFKISSITAQTGSTSATIFVWILAGIISITSGLTVSELATAMPVTGGPTKYIEYTYGKTMGFLFGWAQMLIYFPASIAALSIVFATQFTVLFDIKAGYITLIAIILALFLTMMNFFGTKFSSHMHTVISVIKVVPIILIILFGIFNTNKINLSLWPITVGPGKSFTRGISGALLSAMFAYDGWINFTNLAGEVKRPEKNLPRAIIIGLGVITLIYVLVNYTFMSVSPLNTLVNNPSAAFDSSIRIFGGIGGKIITIGILLSVYGAVNGYIMTGMRVPYTMARDNLLPFSKSIARLNVNTGVPVISELVILALSIIMMFLGTFDLLTDMLVFVMWAFTTLISIAVFVLRKREPDLERPYKVLLYPIIPVISILGGLFIVGSTLINQFWLSVVGIGITLIGLPIYYLHQKHVTKSPIKM</sequence>